<dbReference type="InterPro" id="IPR046964">
    <property type="entry name" value="RTN1-4"/>
</dbReference>
<dbReference type="PANTHER" id="PTHR45799:SF2">
    <property type="entry name" value="RETICULON-LIKE PROTEIN"/>
    <property type="match status" value="1"/>
</dbReference>
<gene>
    <name evidence="9" type="ORF">NEZAVI_LOCUS14993</name>
</gene>
<feature type="compositionally biased region" description="Basic and acidic residues" evidence="7">
    <location>
        <begin position="71"/>
        <end position="87"/>
    </location>
</feature>
<dbReference type="PROSITE" id="PS50845">
    <property type="entry name" value="RETICULON"/>
    <property type="match status" value="1"/>
</dbReference>
<evidence type="ECO:0000256" key="1">
    <source>
        <dbReference type="ARBA" id="ARBA00004477"/>
    </source>
</evidence>
<dbReference type="Proteomes" id="UP001152798">
    <property type="component" value="Chromosome 7"/>
</dbReference>
<feature type="region of interest" description="Disordered" evidence="7">
    <location>
        <begin position="1"/>
        <end position="245"/>
    </location>
</feature>
<keyword evidence="3 6" id="KW-0256">Endoplasmic reticulum</keyword>
<dbReference type="InterPro" id="IPR003388">
    <property type="entry name" value="Reticulon"/>
</dbReference>
<feature type="transmembrane region" description="Helical" evidence="6">
    <location>
        <begin position="311"/>
        <end position="336"/>
    </location>
</feature>
<feature type="compositionally biased region" description="Basic and acidic residues" evidence="7">
    <location>
        <begin position="190"/>
        <end position="213"/>
    </location>
</feature>
<feature type="compositionally biased region" description="Polar residues" evidence="7">
    <location>
        <begin position="136"/>
        <end position="153"/>
    </location>
</feature>
<keyword evidence="10" id="KW-1185">Reference proteome</keyword>
<dbReference type="GO" id="GO:0005789">
    <property type="term" value="C:endoplasmic reticulum membrane"/>
    <property type="evidence" value="ECO:0007669"/>
    <property type="project" value="UniProtKB-SubCell"/>
</dbReference>
<keyword evidence="4 6" id="KW-1133">Transmembrane helix</keyword>
<feature type="transmembrane region" description="Helical" evidence="6">
    <location>
        <begin position="414"/>
        <end position="440"/>
    </location>
</feature>
<dbReference type="PANTHER" id="PTHR45799">
    <property type="entry name" value="RETICULON-LIKE PROTEIN"/>
    <property type="match status" value="1"/>
</dbReference>
<dbReference type="OrthoDB" id="567788at2759"/>
<organism evidence="9 10">
    <name type="scientific">Nezara viridula</name>
    <name type="common">Southern green stink bug</name>
    <name type="synonym">Cimex viridulus</name>
    <dbReference type="NCBI Taxonomy" id="85310"/>
    <lineage>
        <taxon>Eukaryota</taxon>
        <taxon>Metazoa</taxon>
        <taxon>Ecdysozoa</taxon>
        <taxon>Arthropoda</taxon>
        <taxon>Hexapoda</taxon>
        <taxon>Insecta</taxon>
        <taxon>Pterygota</taxon>
        <taxon>Neoptera</taxon>
        <taxon>Paraneoptera</taxon>
        <taxon>Hemiptera</taxon>
        <taxon>Heteroptera</taxon>
        <taxon>Panheteroptera</taxon>
        <taxon>Pentatomomorpha</taxon>
        <taxon>Pentatomoidea</taxon>
        <taxon>Pentatomidae</taxon>
        <taxon>Pentatominae</taxon>
        <taxon>Nezara</taxon>
    </lineage>
</organism>
<reference evidence="9" key="1">
    <citation type="submission" date="2022-01" db="EMBL/GenBank/DDBJ databases">
        <authorList>
            <person name="King R."/>
        </authorList>
    </citation>
    <scope>NUCLEOTIDE SEQUENCE</scope>
</reference>
<evidence type="ECO:0000256" key="7">
    <source>
        <dbReference type="SAM" id="MobiDB-lite"/>
    </source>
</evidence>
<evidence type="ECO:0000313" key="10">
    <source>
        <dbReference type="Proteomes" id="UP001152798"/>
    </source>
</evidence>
<evidence type="ECO:0000256" key="3">
    <source>
        <dbReference type="ARBA" id="ARBA00022824"/>
    </source>
</evidence>
<feature type="domain" description="Reticulon" evidence="8">
    <location>
        <begin position="296"/>
        <end position="487"/>
    </location>
</feature>
<dbReference type="GO" id="GO:0030424">
    <property type="term" value="C:axon"/>
    <property type="evidence" value="ECO:0007669"/>
    <property type="project" value="TreeGrafter"/>
</dbReference>
<dbReference type="EMBL" id="OV725083">
    <property type="protein sequence ID" value="CAH1407215.1"/>
    <property type="molecule type" value="Genomic_DNA"/>
</dbReference>
<evidence type="ECO:0000256" key="6">
    <source>
        <dbReference type="RuleBase" id="RU363132"/>
    </source>
</evidence>
<dbReference type="Pfam" id="PF02453">
    <property type="entry name" value="Reticulon"/>
    <property type="match status" value="1"/>
</dbReference>
<evidence type="ECO:0000256" key="2">
    <source>
        <dbReference type="ARBA" id="ARBA00022692"/>
    </source>
</evidence>
<sequence>MEPSTTQENDTSSLTGLTSNTIADLIGSSDALAPHEEPLAPAKTESSNISSTIESSLFTDKSDTSPSHTKPQLEKEIDLDSSKDTGKSDPATITAVNDFLNEAKSKPEEISEPVKEIKPEPESFGFNKPLPPEPFESTSDFLKSEATTDIQNTQEKEEDGSEFVGAASDSPVAISREDSPIPPPIPKHQNLRDESPDRFESSPEPDFKPMEPSKDDEEIFKPKTVTPPRPVEVKEAPKKEEKTPSVGDIGAKDIIVEIVEVSERHRRHYRFFQWLHKAIKDFFDAWFNPARLHPQVESLVYWRDPKKSGAVFGILMVTLLSLTCFSLISVVAYLSLLTLAGTISFRTYKSIMQAVQKTSDGHPFKEYLELDISLSEEKVSETARIAAQHLNTAISALRSLFLVEDLIDSIKGLVLFWTLTYVGAVFNGLTLLIIGVVLIFSLPRLYEKNKAQVDAYIQIGMDKLSVITNRMKAAIPSGKKEEKPKDQ</sequence>
<proteinExistence type="predicted"/>
<evidence type="ECO:0000256" key="5">
    <source>
        <dbReference type="ARBA" id="ARBA00023136"/>
    </source>
</evidence>
<feature type="compositionally biased region" description="Low complexity" evidence="7">
    <location>
        <begin position="39"/>
        <end position="56"/>
    </location>
</feature>
<protein>
    <recommendedName>
        <fullName evidence="6">Reticulon-like protein</fullName>
    </recommendedName>
</protein>
<feature type="compositionally biased region" description="Basic and acidic residues" evidence="7">
    <location>
        <begin position="231"/>
        <end position="243"/>
    </location>
</feature>
<evidence type="ECO:0000313" key="9">
    <source>
        <dbReference type="EMBL" id="CAH1407215.1"/>
    </source>
</evidence>
<feature type="compositionally biased region" description="Polar residues" evidence="7">
    <location>
        <begin position="1"/>
        <end position="22"/>
    </location>
</feature>
<evidence type="ECO:0000259" key="8">
    <source>
        <dbReference type="PROSITE" id="PS50845"/>
    </source>
</evidence>
<name>A0A9P0MWU2_NEZVI</name>
<comment type="subcellular location">
    <subcellularLocation>
        <location evidence="1 6">Endoplasmic reticulum membrane</location>
        <topology evidence="1 6">Multi-pass membrane protein</topology>
    </subcellularLocation>
</comment>
<evidence type="ECO:0000256" key="4">
    <source>
        <dbReference type="ARBA" id="ARBA00022989"/>
    </source>
</evidence>
<keyword evidence="5 6" id="KW-0472">Membrane</keyword>
<feature type="compositionally biased region" description="Basic and acidic residues" evidence="7">
    <location>
        <begin position="101"/>
        <end position="121"/>
    </location>
</feature>
<dbReference type="AlphaFoldDB" id="A0A9P0MWU2"/>
<accession>A0A9P0MWU2</accession>
<dbReference type="Gene3D" id="1.20.5.2480">
    <property type="match status" value="1"/>
</dbReference>
<keyword evidence="2 6" id="KW-0812">Transmembrane</keyword>